<dbReference type="InterPro" id="IPR018389">
    <property type="entry name" value="DctP_fam"/>
</dbReference>
<dbReference type="GO" id="GO:0030288">
    <property type="term" value="C:outer membrane-bounded periplasmic space"/>
    <property type="evidence" value="ECO:0007669"/>
    <property type="project" value="InterPro"/>
</dbReference>
<dbReference type="EMBL" id="CP001698">
    <property type="protein sequence ID" value="ADN01391.1"/>
    <property type="molecule type" value="Genomic_DNA"/>
</dbReference>
<dbReference type="Proteomes" id="UP000001296">
    <property type="component" value="Chromosome"/>
</dbReference>
<dbReference type="Pfam" id="PF03480">
    <property type="entry name" value="DctP"/>
    <property type="match status" value="1"/>
</dbReference>
<proteinExistence type="predicted"/>
<dbReference type="PaxDb" id="665571-STHERM_c04190"/>
<feature type="chain" id="PRO_5003139723" evidence="2">
    <location>
        <begin position="24"/>
        <end position="338"/>
    </location>
</feature>
<dbReference type="PANTHER" id="PTHR33376">
    <property type="match status" value="1"/>
</dbReference>
<dbReference type="PIRSF" id="PIRSF006470">
    <property type="entry name" value="DctB"/>
    <property type="match status" value="1"/>
</dbReference>
<dbReference type="HOGENOM" id="CLU_036176_4_1_12"/>
<dbReference type="eggNOG" id="COG1638">
    <property type="taxonomic scope" value="Bacteria"/>
</dbReference>
<gene>
    <name evidence="3" type="ordered locus">STHERM_c04190</name>
</gene>
<sequence length="338" mass="38052">MRMHRMIMLVLSVLLLSALPLLASGTGEGEQAQEQYVLKFNHVLSQNDPFHKAFLNWAENAYSRSNGRLKIEVFHSAQLGVEEDIIEQIRMGANVGQNTDSARMGNYVPDIAVVNGPYFFDSLDEVWKLNESPTMQAWLKELETKYGIKVLSFNWVQGWRNLLTNKPIKSPDDLRGLRIRAPGAPIWMESIRSLGATPVAMAFSEIYSGIQTKVVDGAGNVNVNTLNTRLYEVVKYLNETKHILLVNFEVVSAKWFNSLPADLQTILQEECDKAGRQVSLEVDKIGEEAKAKLAEQGMTIIPYEEIDIAAFKQNSIKAYETLGILEARNKIFKELGKM</sequence>
<keyword evidence="1 2" id="KW-0732">Signal</keyword>
<dbReference type="RefSeq" id="WP_013313232.1">
    <property type="nucleotide sequence ID" value="NC_014484.1"/>
</dbReference>
<evidence type="ECO:0000313" key="3">
    <source>
        <dbReference type="EMBL" id="ADN01391.1"/>
    </source>
</evidence>
<dbReference type="CDD" id="cd13669">
    <property type="entry name" value="PBP2_TRAP_TM0322_like"/>
    <property type="match status" value="1"/>
</dbReference>
<evidence type="ECO:0000313" key="4">
    <source>
        <dbReference type="Proteomes" id="UP000001296"/>
    </source>
</evidence>
<dbReference type="PANTHER" id="PTHR33376:SF3">
    <property type="entry name" value="C4-DICARBOXYLATE-BINDING PROTEIN"/>
    <property type="match status" value="1"/>
</dbReference>
<dbReference type="GO" id="GO:0055085">
    <property type="term" value="P:transmembrane transport"/>
    <property type="evidence" value="ECO:0007669"/>
    <property type="project" value="InterPro"/>
</dbReference>
<evidence type="ECO:0000256" key="2">
    <source>
        <dbReference type="SAM" id="SignalP"/>
    </source>
</evidence>
<reference key="1">
    <citation type="submission" date="2009-08" db="EMBL/GenBank/DDBJ databases">
        <title>The genome sequence of Spirochaeta thermophila DSM6192.</title>
        <authorList>
            <person name="Angelov A."/>
            <person name="Mientus M."/>
            <person name="Wittenberg S."/>
            <person name="Lehmann R."/>
            <person name="Liesegang H."/>
            <person name="Daniel R."/>
            <person name="Liebl W."/>
        </authorList>
    </citation>
    <scope>NUCLEOTIDE SEQUENCE</scope>
    <source>
        <strain>DSM 6192</strain>
    </source>
</reference>
<name>E0RPS7_WINT6</name>
<dbReference type="InterPro" id="IPR038404">
    <property type="entry name" value="TRAP_DctP_sf"/>
</dbReference>
<reference evidence="3 4" key="2">
    <citation type="journal article" date="2010" name="J. Bacteriol.">
        <title>Genome sequence of the polysaccharide-degrading, thermophilic anaerobe Spirochaeta thermophila DSM 6192.</title>
        <authorList>
            <person name="Angelov A."/>
            <person name="Liebl S."/>
            <person name="Ballschmiter M."/>
            <person name="Bomeke M."/>
            <person name="Lehmann R."/>
            <person name="Liesegang H."/>
            <person name="Daniel R."/>
            <person name="Liebl W."/>
        </authorList>
    </citation>
    <scope>NUCLEOTIDE SEQUENCE [LARGE SCALE GENOMIC DNA]</scope>
    <source>
        <strain evidence="4">ATCC 49972 / DSM 6192 / RI 19.B1</strain>
    </source>
</reference>
<dbReference type="AlphaFoldDB" id="E0RPS7"/>
<organism evidence="3 4">
    <name type="scientific">Winmispira thermophila (strain ATCC 49972 / DSM 6192 / RI 19.B1)</name>
    <name type="common">Spirochaeta thermophila</name>
    <dbReference type="NCBI Taxonomy" id="665571"/>
    <lineage>
        <taxon>Bacteria</taxon>
        <taxon>Pseudomonadati</taxon>
        <taxon>Spirochaetota</taxon>
        <taxon>Spirochaetia</taxon>
        <taxon>Winmispirales</taxon>
        <taxon>Winmispiraceae</taxon>
        <taxon>Winmispira</taxon>
    </lineage>
</organism>
<dbReference type="NCBIfam" id="NF037995">
    <property type="entry name" value="TRAP_S1"/>
    <property type="match status" value="1"/>
</dbReference>
<accession>E0RPS7</accession>
<evidence type="ECO:0000256" key="1">
    <source>
        <dbReference type="ARBA" id="ARBA00022729"/>
    </source>
</evidence>
<dbReference type="Gene3D" id="3.40.190.170">
    <property type="entry name" value="Bacterial extracellular solute-binding protein, family 7"/>
    <property type="match status" value="1"/>
</dbReference>
<dbReference type="KEGG" id="sta:STHERM_c04190"/>
<protein>
    <submittedName>
        <fullName evidence="3">Transporter</fullName>
    </submittedName>
</protein>
<feature type="signal peptide" evidence="2">
    <location>
        <begin position="1"/>
        <end position="23"/>
    </location>
</feature>
<dbReference type="InterPro" id="IPR004682">
    <property type="entry name" value="TRAP_DctP"/>
</dbReference>